<keyword evidence="1" id="KW-1133">Transmembrane helix</keyword>
<dbReference type="OrthoDB" id="331602at2157"/>
<evidence type="ECO:0000313" key="2">
    <source>
        <dbReference type="EMBL" id="QRV15263.1"/>
    </source>
</evidence>
<feature type="transmembrane region" description="Helical" evidence="1">
    <location>
        <begin position="77"/>
        <end position="96"/>
    </location>
</feature>
<keyword evidence="1" id="KW-0812">Transmembrane</keyword>
<feature type="transmembrane region" description="Helical" evidence="1">
    <location>
        <begin position="42"/>
        <end position="70"/>
    </location>
</feature>
<evidence type="ECO:0000313" key="3">
    <source>
        <dbReference type="Proteomes" id="UP000637819"/>
    </source>
</evidence>
<sequence length="294" mass="31337">MNRSLTASVIAGLLGGLANVTVTRELLERVGSPFFEPGRETALNPATIGSVADAPHVWLGVFALGFVPLFATTATRLLAPAGGFAALLVGVVHTVLTAPFPEETPMLWGALVEGPFYASNYAKSWYAWLSLLLVAGVAEFALRRGYGLGNERLQHLPTLPLSRSQLRAVVLGSGLLVGLGIGLLSSTGAYYQSDIWTVLTILVPGCIATAIALTALLTRGLVTPMALYTYWTASIVEGTVFPPQPSPERHAHPEVLFCFLSVALSLLALLEWRLRSRVRGWDGGPFAGRTDTVK</sequence>
<dbReference type="GeneID" id="62877571"/>
<feature type="transmembrane region" description="Helical" evidence="1">
    <location>
        <begin position="168"/>
        <end position="189"/>
    </location>
</feature>
<accession>A0A8T8E169</accession>
<dbReference type="RefSeq" id="WP_204747833.1">
    <property type="nucleotide sequence ID" value="NZ_CP069188.1"/>
</dbReference>
<feature type="transmembrane region" description="Helical" evidence="1">
    <location>
        <begin position="254"/>
        <end position="272"/>
    </location>
</feature>
<keyword evidence="1" id="KW-0472">Membrane</keyword>
<dbReference type="AlphaFoldDB" id="A0A8T8E169"/>
<proteinExistence type="predicted"/>
<protein>
    <submittedName>
        <fullName evidence="2">Uncharacterized protein</fullName>
    </submittedName>
</protein>
<gene>
    <name evidence="2" type="ORF">JMJ58_20565</name>
</gene>
<feature type="transmembrane region" description="Helical" evidence="1">
    <location>
        <begin position="225"/>
        <end position="242"/>
    </location>
</feature>
<dbReference type="EMBL" id="CP069188">
    <property type="protein sequence ID" value="QRV15263.1"/>
    <property type="molecule type" value="Genomic_DNA"/>
</dbReference>
<feature type="transmembrane region" description="Helical" evidence="1">
    <location>
        <begin position="195"/>
        <end position="218"/>
    </location>
</feature>
<keyword evidence="3" id="KW-1185">Reference proteome</keyword>
<evidence type="ECO:0000256" key="1">
    <source>
        <dbReference type="SAM" id="Phobius"/>
    </source>
</evidence>
<feature type="transmembrane region" description="Helical" evidence="1">
    <location>
        <begin position="125"/>
        <end position="142"/>
    </location>
</feature>
<dbReference type="KEGG" id="hsal:JMJ58_20565"/>
<dbReference type="Proteomes" id="UP000637819">
    <property type="component" value="Chromosome"/>
</dbReference>
<organism evidence="2 3">
    <name type="scientific">Haloterrigena salifodinae</name>
    <dbReference type="NCBI Taxonomy" id="2675099"/>
    <lineage>
        <taxon>Archaea</taxon>
        <taxon>Methanobacteriati</taxon>
        <taxon>Methanobacteriota</taxon>
        <taxon>Stenosarchaea group</taxon>
        <taxon>Halobacteria</taxon>
        <taxon>Halobacteriales</taxon>
        <taxon>Natrialbaceae</taxon>
        <taxon>Haloterrigena</taxon>
    </lineage>
</organism>
<name>A0A8T8E169_9EURY</name>
<reference evidence="2 3" key="1">
    <citation type="submission" date="2021-01" db="EMBL/GenBank/DDBJ databases">
        <title>Genome Sequence and Methylation Pattern of Haloterrigena salifodinae BOL5-1, An Extremely Halophilic Archaeon from a Bolivian Salt Mine.</title>
        <authorList>
            <person name="DasSarma P."/>
            <person name="Anton B.P."/>
            <person name="DasSarma S.L."/>
            <person name="von Ehrenheim H.A.L."/>
            <person name="Martinez F.L."/>
            <person name="Guzman D."/>
            <person name="Roberts R.J."/>
            <person name="DasSarma S."/>
        </authorList>
    </citation>
    <scope>NUCLEOTIDE SEQUENCE [LARGE SCALE GENOMIC DNA]</scope>
    <source>
        <strain evidence="2 3">BOL5-1</strain>
    </source>
</reference>